<dbReference type="STRING" id="145388.A0A0D2JAB5"/>
<proteinExistence type="predicted"/>
<evidence type="ECO:0000313" key="1">
    <source>
        <dbReference type="EMBL" id="KIY96682.1"/>
    </source>
</evidence>
<dbReference type="PANTHER" id="PTHR11005">
    <property type="entry name" value="LYSOSOMAL ACID LIPASE-RELATED"/>
    <property type="match status" value="1"/>
</dbReference>
<accession>A0A0D2JAB5</accession>
<protein>
    <recommendedName>
        <fullName evidence="3">Triacylglycerol lipase</fullName>
    </recommendedName>
</protein>
<dbReference type="AlphaFoldDB" id="A0A0D2JAB5"/>
<evidence type="ECO:0000313" key="2">
    <source>
        <dbReference type="Proteomes" id="UP000054498"/>
    </source>
</evidence>
<dbReference type="SUPFAM" id="SSF53474">
    <property type="entry name" value="alpha/beta-Hydrolases"/>
    <property type="match status" value="1"/>
</dbReference>
<keyword evidence="2" id="KW-1185">Reference proteome</keyword>
<dbReference type="Proteomes" id="UP000054498">
    <property type="component" value="Unassembled WGS sequence"/>
</dbReference>
<dbReference type="RefSeq" id="XP_013895702.1">
    <property type="nucleotide sequence ID" value="XM_014040248.1"/>
</dbReference>
<dbReference type="GeneID" id="25728525"/>
<reference evidence="1 2" key="1">
    <citation type="journal article" date="2013" name="BMC Genomics">
        <title>Reconstruction of the lipid metabolism for the microalga Monoraphidium neglectum from its genome sequence reveals characteristics suitable for biofuel production.</title>
        <authorList>
            <person name="Bogen C."/>
            <person name="Al-Dilaimi A."/>
            <person name="Albersmeier A."/>
            <person name="Wichmann J."/>
            <person name="Grundmann M."/>
            <person name="Rupp O."/>
            <person name="Lauersen K.J."/>
            <person name="Blifernez-Klassen O."/>
            <person name="Kalinowski J."/>
            <person name="Goesmann A."/>
            <person name="Mussgnug J.H."/>
            <person name="Kruse O."/>
        </authorList>
    </citation>
    <scope>NUCLEOTIDE SEQUENCE [LARGE SCALE GENOMIC DNA]</scope>
    <source>
        <strain evidence="1 2">SAG 48.87</strain>
    </source>
</reference>
<gene>
    <name evidence="1" type="ORF">MNEG_11279</name>
</gene>
<dbReference type="InterPro" id="IPR029058">
    <property type="entry name" value="AB_hydrolase_fold"/>
</dbReference>
<dbReference type="Gene3D" id="3.40.50.1820">
    <property type="entry name" value="alpha/beta hydrolase"/>
    <property type="match status" value="1"/>
</dbReference>
<dbReference type="KEGG" id="mng:MNEG_11279"/>
<evidence type="ECO:0008006" key="3">
    <source>
        <dbReference type="Google" id="ProtNLM"/>
    </source>
</evidence>
<dbReference type="OrthoDB" id="9974421at2759"/>
<dbReference type="EMBL" id="KK102888">
    <property type="protein sequence ID" value="KIY96682.1"/>
    <property type="molecule type" value="Genomic_DNA"/>
</dbReference>
<sequence length="159" mass="18210">MLDIARLPALGALLRAFMRFSLNGDRSAWDRAAQLPHYNARAMPAVSFHQGLHFVQLWSSGRFRLYDYGSRAANLAHYGHPHPPDIASEYWRLDMPVDICAGVHDGIIPPSNVQRHVSAMRGAGVDVTYREFEYGHLDFTFNTRDELRYYVTSRLMKKT</sequence>
<name>A0A0D2JAB5_9CHLO</name>
<organism evidence="1 2">
    <name type="scientific">Monoraphidium neglectum</name>
    <dbReference type="NCBI Taxonomy" id="145388"/>
    <lineage>
        <taxon>Eukaryota</taxon>
        <taxon>Viridiplantae</taxon>
        <taxon>Chlorophyta</taxon>
        <taxon>core chlorophytes</taxon>
        <taxon>Chlorophyceae</taxon>
        <taxon>CS clade</taxon>
        <taxon>Sphaeropleales</taxon>
        <taxon>Selenastraceae</taxon>
        <taxon>Monoraphidium</taxon>
    </lineage>
</organism>